<feature type="transmembrane region" description="Helical" evidence="1">
    <location>
        <begin position="12"/>
        <end position="31"/>
    </location>
</feature>
<evidence type="ECO:0000313" key="2">
    <source>
        <dbReference type="EMBL" id="GFH10233.1"/>
    </source>
</evidence>
<name>A0A699YJG2_HAELA</name>
<keyword evidence="1" id="KW-1133">Transmembrane helix</keyword>
<sequence>MSYAAYYTRVGISAPQGFGVMVAAWLAINVYNGKPTFYTKQISKAEFNATPLNYLQSPEHNQKAFPKAGARPDHCPRWPGRASAQGCTFQGRAPLRAPK</sequence>
<organism evidence="2 3">
    <name type="scientific">Haematococcus lacustris</name>
    <name type="common">Green alga</name>
    <name type="synonym">Haematococcus pluvialis</name>
    <dbReference type="NCBI Taxonomy" id="44745"/>
    <lineage>
        <taxon>Eukaryota</taxon>
        <taxon>Viridiplantae</taxon>
        <taxon>Chlorophyta</taxon>
        <taxon>core chlorophytes</taxon>
        <taxon>Chlorophyceae</taxon>
        <taxon>CS clade</taxon>
        <taxon>Chlamydomonadales</taxon>
        <taxon>Haematococcaceae</taxon>
        <taxon>Haematococcus</taxon>
    </lineage>
</organism>
<dbReference type="EMBL" id="BLLF01000298">
    <property type="protein sequence ID" value="GFH10233.1"/>
    <property type="molecule type" value="Genomic_DNA"/>
</dbReference>
<gene>
    <name evidence="2" type="ORF">HaLaN_05509</name>
</gene>
<reference evidence="2 3" key="1">
    <citation type="submission" date="2020-02" db="EMBL/GenBank/DDBJ databases">
        <title>Draft genome sequence of Haematococcus lacustris strain NIES-144.</title>
        <authorList>
            <person name="Morimoto D."/>
            <person name="Nakagawa S."/>
            <person name="Yoshida T."/>
            <person name="Sawayama S."/>
        </authorList>
    </citation>
    <scope>NUCLEOTIDE SEQUENCE [LARGE SCALE GENOMIC DNA]</scope>
    <source>
        <strain evidence="2 3">NIES-144</strain>
    </source>
</reference>
<proteinExistence type="predicted"/>
<dbReference type="Proteomes" id="UP000485058">
    <property type="component" value="Unassembled WGS sequence"/>
</dbReference>
<feature type="non-terminal residue" evidence="2">
    <location>
        <position position="99"/>
    </location>
</feature>
<keyword evidence="3" id="KW-1185">Reference proteome</keyword>
<evidence type="ECO:0000256" key="1">
    <source>
        <dbReference type="SAM" id="Phobius"/>
    </source>
</evidence>
<dbReference type="AlphaFoldDB" id="A0A699YJG2"/>
<evidence type="ECO:0000313" key="3">
    <source>
        <dbReference type="Proteomes" id="UP000485058"/>
    </source>
</evidence>
<keyword evidence="1" id="KW-0812">Transmembrane</keyword>
<protein>
    <submittedName>
        <fullName evidence="2">Uncharacterized protein</fullName>
    </submittedName>
</protein>
<comment type="caution">
    <text evidence="2">The sequence shown here is derived from an EMBL/GenBank/DDBJ whole genome shotgun (WGS) entry which is preliminary data.</text>
</comment>
<feature type="non-terminal residue" evidence="2">
    <location>
        <position position="1"/>
    </location>
</feature>
<keyword evidence="1" id="KW-0472">Membrane</keyword>
<accession>A0A699YJG2</accession>